<comment type="caution">
    <text evidence="2">The sequence shown here is derived from an EMBL/GenBank/DDBJ whole genome shotgun (WGS) entry which is preliminary data.</text>
</comment>
<proteinExistence type="predicted"/>
<gene>
    <name evidence="2" type="ORF">O181_009643</name>
</gene>
<dbReference type="AlphaFoldDB" id="A0A9Q3GJM5"/>
<feature type="region of interest" description="Disordered" evidence="1">
    <location>
        <begin position="99"/>
        <end position="150"/>
    </location>
</feature>
<feature type="region of interest" description="Disordered" evidence="1">
    <location>
        <begin position="223"/>
        <end position="255"/>
    </location>
</feature>
<feature type="region of interest" description="Disordered" evidence="1">
    <location>
        <begin position="26"/>
        <end position="73"/>
    </location>
</feature>
<evidence type="ECO:0000256" key="1">
    <source>
        <dbReference type="SAM" id="MobiDB-lite"/>
    </source>
</evidence>
<dbReference type="Proteomes" id="UP000765509">
    <property type="component" value="Unassembled WGS sequence"/>
</dbReference>
<sequence length="255" mass="28944">MAVASSLIGCVLDSFRHKMTIVQASEDRKALPTTKGQQKRPSEVAINSKEGTPIPVPRGKKPRKAPSKPVEKQKLEFINPVVNSKGKFPKSIDHEFLQWPSKEHWPRRNRGRRGPISGPNEQKRNYQQGTPAQSPIKDQIKPGSPTRGMDRFRKVKGLVWQNHGQKICLKKIASMGLMQEMKGWNSKKSFKLLEERATGIEEAQAAIQAIEKYWHMEEPSQLQVAKHMEEGPYSSQQSRSFKSYQPRATSSKAHQ</sequence>
<protein>
    <submittedName>
        <fullName evidence="2">Uncharacterized protein</fullName>
    </submittedName>
</protein>
<name>A0A9Q3GJM5_9BASI</name>
<feature type="compositionally biased region" description="Polar residues" evidence="1">
    <location>
        <begin position="233"/>
        <end position="255"/>
    </location>
</feature>
<evidence type="ECO:0000313" key="2">
    <source>
        <dbReference type="EMBL" id="MBW0469928.1"/>
    </source>
</evidence>
<keyword evidence="3" id="KW-1185">Reference proteome</keyword>
<accession>A0A9Q3GJM5</accession>
<reference evidence="2" key="1">
    <citation type="submission" date="2021-03" db="EMBL/GenBank/DDBJ databases">
        <title>Draft genome sequence of rust myrtle Austropuccinia psidii MF-1, a brazilian biotype.</title>
        <authorList>
            <person name="Quecine M.C."/>
            <person name="Pachon D.M.R."/>
            <person name="Bonatelli M.L."/>
            <person name="Correr F.H."/>
            <person name="Franceschini L.M."/>
            <person name="Leite T.F."/>
            <person name="Margarido G.R.A."/>
            <person name="Almeida C.A."/>
            <person name="Ferrarezi J.A."/>
            <person name="Labate C.A."/>
        </authorList>
    </citation>
    <scope>NUCLEOTIDE SEQUENCE</scope>
    <source>
        <strain evidence="2">MF-1</strain>
    </source>
</reference>
<dbReference type="EMBL" id="AVOT02002315">
    <property type="protein sequence ID" value="MBW0469928.1"/>
    <property type="molecule type" value="Genomic_DNA"/>
</dbReference>
<evidence type="ECO:0000313" key="3">
    <source>
        <dbReference type="Proteomes" id="UP000765509"/>
    </source>
</evidence>
<organism evidence="2 3">
    <name type="scientific">Austropuccinia psidii MF-1</name>
    <dbReference type="NCBI Taxonomy" id="1389203"/>
    <lineage>
        <taxon>Eukaryota</taxon>
        <taxon>Fungi</taxon>
        <taxon>Dikarya</taxon>
        <taxon>Basidiomycota</taxon>
        <taxon>Pucciniomycotina</taxon>
        <taxon>Pucciniomycetes</taxon>
        <taxon>Pucciniales</taxon>
        <taxon>Sphaerophragmiaceae</taxon>
        <taxon>Austropuccinia</taxon>
    </lineage>
</organism>